<evidence type="ECO:0000313" key="1">
    <source>
        <dbReference type="EMBL" id="KAF6169911.1"/>
    </source>
</evidence>
<protein>
    <submittedName>
        <fullName evidence="1">Uncharacterized protein</fullName>
    </submittedName>
</protein>
<name>A0A7J7NRT3_9MAGN</name>
<gene>
    <name evidence="1" type="ORF">GIB67_034303</name>
</gene>
<organism evidence="1 2">
    <name type="scientific">Kingdonia uniflora</name>
    <dbReference type="NCBI Taxonomy" id="39325"/>
    <lineage>
        <taxon>Eukaryota</taxon>
        <taxon>Viridiplantae</taxon>
        <taxon>Streptophyta</taxon>
        <taxon>Embryophyta</taxon>
        <taxon>Tracheophyta</taxon>
        <taxon>Spermatophyta</taxon>
        <taxon>Magnoliopsida</taxon>
        <taxon>Ranunculales</taxon>
        <taxon>Circaeasteraceae</taxon>
        <taxon>Kingdonia</taxon>
    </lineage>
</organism>
<accession>A0A7J7NRT3</accession>
<sequence length="187" mass="21569">MSISAPHKEDLVADIADVVDDPSKVANRDEGDPYFKAINKVRQNLNPSSWVDEMEHEEQVPKQKNIPFRYLQSWGEELEFRDLIARSWGKLMYATPLFSIMLKLRRLKAEIKGLGIHSLGEVNKAMLYKIHWVFQQGPEEWPKFLKSKFSSKSGDTIRYYKPSTLWKGIKIGATYSKTHIGWLIGDG</sequence>
<dbReference type="AlphaFoldDB" id="A0A7J7NRT3"/>
<evidence type="ECO:0000313" key="2">
    <source>
        <dbReference type="Proteomes" id="UP000541444"/>
    </source>
</evidence>
<dbReference type="Proteomes" id="UP000541444">
    <property type="component" value="Unassembled WGS sequence"/>
</dbReference>
<comment type="caution">
    <text evidence="1">The sequence shown here is derived from an EMBL/GenBank/DDBJ whole genome shotgun (WGS) entry which is preliminary data.</text>
</comment>
<reference evidence="1 2" key="1">
    <citation type="journal article" date="2020" name="IScience">
        <title>Genome Sequencing of the Endangered Kingdonia uniflora (Circaeasteraceae, Ranunculales) Reveals Potential Mechanisms of Evolutionary Specialization.</title>
        <authorList>
            <person name="Sun Y."/>
            <person name="Deng T."/>
            <person name="Zhang A."/>
            <person name="Moore M.J."/>
            <person name="Landis J.B."/>
            <person name="Lin N."/>
            <person name="Zhang H."/>
            <person name="Zhang X."/>
            <person name="Huang J."/>
            <person name="Zhang X."/>
            <person name="Sun H."/>
            <person name="Wang H."/>
        </authorList>
    </citation>
    <scope>NUCLEOTIDE SEQUENCE [LARGE SCALE GENOMIC DNA]</scope>
    <source>
        <strain evidence="1">TB1705</strain>
        <tissue evidence="1">Leaf</tissue>
    </source>
</reference>
<proteinExistence type="predicted"/>
<keyword evidence="2" id="KW-1185">Reference proteome</keyword>
<dbReference type="EMBL" id="JACGCM010000622">
    <property type="protein sequence ID" value="KAF6169911.1"/>
    <property type="molecule type" value="Genomic_DNA"/>
</dbReference>